<gene>
    <name evidence="7" type="ORF">APLA_LOCUS1424</name>
</gene>
<comment type="similarity">
    <text evidence="1">Belongs to the THADA family.</text>
</comment>
<dbReference type="PANTHER" id="PTHR14387:SF7">
    <property type="entry name" value="THYROID ADENOMA-ASSOCIATED PROTEIN"/>
    <property type="match status" value="1"/>
</dbReference>
<protein>
    <recommendedName>
        <fullName evidence="3">tRNA (32-2'-O)-methyltransferase regulator THADA</fullName>
    </recommendedName>
</protein>
<dbReference type="Pfam" id="PF25151">
    <property type="entry name" value="TPR_Trm732_C"/>
    <property type="match status" value="1"/>
</dbReference>
<evidence type="ECO:0000313" key="7">
    <source>
        <dbReference type="EMBL" id="CAB3223381.1"/>
    </source>
</evidence>
<organism evidence="7 8">
    <name type="scientific">Arctia plantaginis</name>
    <name type="common">Wood tiger moth</name>
    <name type="synonym">Phalaena plantaginis</name>
    <dbReference type="NCBI Taxonomy" id="874455"/>
    <lineage>
        <taxon>Eukaryota</taxon>
        <taxon>Metazoa</taxon>
        <taxon>Ecdysozoa</taxon>
        <taxon>Arthropoda</taxon>
        <taxon>Hexapoda</taxon>
        <taxon>Insecta</taxon>
        <taxon>Pterygota</taxon>
        <taxon>Neoptera</taxon>
        <taxon>Endopterygota</taxon>
        <taxon>Lepidoptera</taxon>
        <taxon>Glossata</taxon>
        <taxon>Ditrysia</taxon>
        <taxon>Noctuoidea</taxon>
        <taxon>Erebidae</taxon>
        <taxon>Arctiinae</taxon>
        <taxon>Arctia</taxon>
    </lineage>
</organism>
<reference evidence="7 8" key="1">
    <citation type="submission" date="2020-04" db="EMBL/GenBank/DDBJ databases">
        <authorList>
            <person name="Wallbank WR R."/>
            <person name="Pardo Diaz C."/>
            <person name="Kozak K."/>
            <person name="Martin S."/>
            <person name="Jiggins C."/>
            <person name="Moest M."/>
            <person name="Warren A I."/>
            <person name="Byers J.R.P. K."/>
            <person name="Montejo-Kovacevich G."/>
            <person name="Yen C E."/>
        </authorList>
    </citation>
    <scope>NUCLEOTIDE SEQUENCE [LARGE SCALE GENOMIC DNA]</scope>
</reference>
<dbReference type="Pfam" id="PF10350">
    <property type="entry name" value="DUF2428"/>
    <property type="match status" value="1"/>
</dbReference>
<dbReference type="InterPro" id="IPR051954">
    <property type="entry name" value="tRNA_methyltransferase_THADA"/>
</dbReference>
<dbReference type="EMBL" id="CADEBD010000170">
    <property type="protein sequence ID" value="CAB3223381.1"/>
    <property type="molecule type" value="Genomic_DNA"/>
</dbReference>
<evidence type="ECO:0000313" key="8">
    <source>
        <dbReference type="Proteomes" id="UP000494256"/>
    </source>
</evidence>
<dbReference type="Proteomes" id="UP000494256">
    <property type="component" value="Unassembled WGS sequence"/>
</dbReference>
<dbReference type="InterPro" id="IPR056843">
    <property type="entry name" value="THADA-like_TPR"/>
</dbReference>
<feature type="domain" description="tRNA (32-2'-O)-methyltransferase regulator THADA-like TPR repeats region" evidence="5">
    <location>
        <begin position="483"/>
        <end position="700"/>
    </location>
</feature>
<accession>A0A8S0YU41</accession>
<evidence type="ECO:0000259" key="6">
    <source>
        <dbReference type="Pfam" id="PF25151"/>
    </source>
</evidence>
<evidence type="ECO:0000256" key="3">
    <source>
        <dbReference type="ARBA" id="ARBA00035698"/>
    </source>
</evidence>
<feature type="domain" description="DUF2428" evidence="4">
    <location>
        <begin position="865"/>
        <end position="1120"/>
    </location>
</feature>
<comment type="caution">
    <text evidence="7">The sequence shown here is derived from an EMBL/GenBank/DDBJ whole genome shotgun (WGS) entry which is preliminary data.</text>
</comment>
<dbReference type="InterPro" id="IPR016024">
    <property type="entry name" value="ARM-type_fold"/>
</dbReference>
<dbReference type="SUPFAM" id="SSF48371">
    <property type="entry name" value="ARM repeat"/>
    <property type="match status" value="2"/>
</dbReference>
<name>A0A8S0YU41_ARCPL</name>
<dbReference type="GO" id="GO:0005829">
    <property type="term" value="C:cytosol"/>
    <property type="evidence" value="ECO:0007669"/>
    <property type="project" value="TreeGrafter"/>
</dbReference>
<dbReference type="Pfam" id="PF25150">
    <property type="entry name" value="TPR_Trm732"/>
    <property type="match status" value="1"/>
</dbReference>
<dbReference type="GO" id="GO:0030488">
    <property type="term" value="P:tRNA methylation"/>
    <property type="evidence" value="ECO:0007669"/>
    <property type="project" value="TreeGrafter"/>
</dbReference>
<feature type="domain" description="tRNA (32-2'-O)-methyltransferase regulator THADA-like C-terminal TPR repeats region" evidence="6">
    <location>
        <begin position="1122"/>
        <end position="1278"/>
    </location>
</feature>
<evidence type="ECO:0000256" key="1">
    <source>
        <dbReference type="ARBA" id="ARBA00010409"/>
    </source>
</evidence>
<sequence length="1762" mass="198640">MNGLALRISRGSDSKSKKSIGFSPVNISISSFKTSDKYHELFQKFADATSTDEQLPILRKIVDLYRDAIDTDIIKFMVVVFLQAEAKHPLKCFIARHVTKNSNLQEPFTSVLASQISTRISPEPTHYKEYEDVVSKVATCIENFNAGVAAVRIVENELGTYLMNCLDFCVDLLLSESKTLSPTEKNEIFTLSHITLRLLLHIVQKANDESLSELIPLFIIIELCIKDLMIHNDVPMDTKSVCGILFISMYIVKNGPDSWLQVLNPSTCNDSLLGLLEAEASQLCLYSALTTVVSVDKLEAVYVKGDPAILSLLSKILEIGERSSLESTVILGVARTVHQMSKCLQKITVRTTGLKIVDSLVTFAWSHLDHYMDSVRHLTAQMLATVVNYCAKLDREGDDSALCKLLSALKSLDTSRRSYYVCVSCLVSEVGAGRVLHTWPTLIQDVLGALSSQHIQASATVCLESLVSSHARSCGTEELQARWLRPVLEHAARSDPDCTVINILENLLVTAVKLDRGLIHYIIPYIKQSHENTSKPMDLKCVLMLLSVTRKSGASDSLPLSGGDRSDEWRGVIGYEVLRRAAIDAVDETRILSLSLIVESPKSTEEFTAGDLAFVLWYLKYNINAQAPNFRQLTLSCMKKFMKRLEDSYKVIKRQRESNTVNNKVEYYLRFVDQLRQQCFDSLLPGTNYSRRYVALQLLVWTHRLHFDGYIGAWTPDYVEKLLLHLEDSYENNKAFALEVLDGCPLDLLKNNTYSISIDIKDIFEQASSLKPTDCVSAAYKLDLLRRKLPDCILQNEQSAAAEGVRWALARRLVRRVRAELAQCRRSVVLAARIAPMYGLLHCLAHLLAPLRPGLISSDSQWTSLVDDIITTCMEVNEGVSSVVNNSSPEGHLPMDMTGVVVTDDGNSGGVMLDDGRQVTSQMVLLCAWRSVKEVSLLLGSISSRLSIAGEDGPAGTLSVEQLVRMGEHFTRLLAETKHRGAFEQAYVGFTLLLARLWRCRNPELHSLPPSWLEELMQAIASGEGNQTLCATRRSAGLPFMIQALVTTELQVQSTPKCFQSCMALLLELARAGASVETRCHALNILRALFRHSALDESVAPYVQGGLIVALQGFEGDSWAERNSSTLVLSALVVRVFGVARRRGPGAPAPRNTMTGRIFFLRYPQLYDFMLAKLQEVNSSENSQLLRPSLYPVLLLLGRLYPSSLEGTVSNLKLVSFIPHVVSCAGSSALQARQLAARALAPLVSPQLYIPHVQSMFALLKRTIKRNYCHGLLLQLVRLLEYRPEGLQLPQFSEEDTLPFCVEDTLWILDQTTTERACYLIADEYTKVLNMIAWKFPSLLRELTIPRILMRLDATIFSNKTNTIAAGREVFLSNAVYLYFILLNKDIENSCKLIIRTLQHSYYEVVLSALNYLLILHDSLDEEKCKFQERLSSLTNKKILDTLKRNDKYVPMLRKVLDNKYLECQHKSLKILTLEGNTQTLIIEARIKRELRFTESILYHLLECVRNEPENVTHMYLESLLNFVTNQLEQNNVCGEEILDVIRVVFEHSSSDNNENTRNTVVRFIEKNMRWLFNFDTTGLNEEHRFEFRATLWSTIITLLEDDEHSIRQRITDAVSSHYAVTSRILPSACAENIREKIDWERDSVAMFALIALLDFKSVVVTDDGNDECRVFDQNERYNIFLEETVWTSACADKILKCNLYNKLTPVEHVSSVLDNPVYRGTFDKLCNDNVVVFRKLVEGDIILRNDALNPKIQVFVNKLSR</sequence>
<evidence type="ECO:0000259" key="4">
    <source>
        <dbReference type="Pfam" id="PF10350"/>
    </source>
</evidence>
<dbReference type="OrthoDB" id="10250396at2759"/>
<dbReference type="InterPro" id="IPR056842">
    <property type="entry name" value="THADA-like_TPR_C"/>
</dbReference>
<evidence type="ECO:0000256" key="2">
    <source>
        <dbReference type="ARBA" id="ARBA00022694"/>
    </source>
</evidence>
<dbReference type="PANTHER" id="PTHR14387">
    <property type="entry name" value="THADA/DEATH RECEPTOR INTERACTING PROTEIN"/>
    <property type="match status" value="1"/>
</dbReference>
<keyword evidence="2" id="KW-0819">tRNA processing</keyword>
<proteinExistence type="inferred from homology"/>
<dbReference type="InterPro" id="IPR019442">
    <property type="entry name" value="THADA/TRM732_DUF2428"/>
</dbReference>
<evidence type="ECO:0000259" key="5">
    <source>
        <dbReference type="Pfam" id="PF25150"/>
    </source>
</evidence>